<dbReference type="RefSeq" id="WP_183818639.1">
    <property type="nucleotide sequence ID" value="NZ_JACHOB010000005.1"/>
</dbReference>
<comment type="caution">
    <text evidence="3">The sequence shown here is derived from an EMBL/GenBank/DDBJ whole genome shotgun (WGS) entry which is preliminary data.</text>
</comment>
<evidence type="ECO:0000256" key="2">
    <source>
        <dbReference type="SAM" id="SignalP"/>
    </source>
</evidence>
<keyword evidence="2" id="KW-0732">Signal</keyword>
<name>A0A840I647_9PROT</name>
<keyword evidence="4" id="KW-1185">Reference proteome</keyword>
<keyword evidence="1" id="KW-0472">Membrane</keyword>
<accession>A0A840I647</accession>
<dbReference type="InterPro" id="IPR013424">
    <property type="entry name" value="Ice-binding_C"/>
</dbReference>
<evidence type="ECO:0000313" key="3">
    <source>
        <dbReference type="EMBL" id="MBB4659733.1"/>
    </source>
</evidence>
<evidence type="ECO:0000313" key="4">
    <source>
        <dbReference type="Proteomes" id="UP000563524"/>
    </source>
</evidence>
<proteinExistence type="predicted"/>
<dbReference type="NCBIfam" id="TIGR02595">
    <property type="entry name" value="PEP_CTERM"/>
    <property type="match status" value="1"/>
</dbReference>
<dbReference type="EMBL" id="JACHOB010000005">
    <property type="protein sequence ID" value="MBB4659733.1"/>
    <property type="molecule type" value="Genomic_DNA"/>
</dbReference>
<organism evidence="3 4">
    <name type="scientific">Parvularcula dongshanensis</name>
    <dbReference type="NCBI Taxonomy" id="1173995"/>
    <lineage>
        <taxon>Bacteria</taxon>
        <taxon>Pseudomonadati</taxon>
        <taxon>Pseudomonadota</taxon>
        <taxon>Alphaproteobacteria</taxon>
        <taxon>Parvularculales</taxon>
        <taxon>Parvularculaceae</taxon>
        <taxon>Parvularcula</taxon>
    </lineage>
</organism>
<evidence type="ECO:0008006" key="5">
    <source>
        <dbReference type="Google" id="ProtNLM"/>
    </source>
</evidence>
<dbReference type="Proteomes" id="UP000563524">
    <property type="component" value="Unassembled WGS sequence"/>
</dbReference>
<evidence type="ECO:0000256" key="1">
    <source>
        <dbReference type="SAM" id="Phobius"/>
    </source>
</evidence>
<protein>
    <recommendedName>
        <fullName evidence="5">VPLPA-CTERM sorting domain-containing protein</fullName>
    </recommendedName>
</protein>
<keyword evidence="1" id="KW-0812">Transmembrane</keyword>
<feature type="transmembrane region" description="Helical" evidence="1">
    <location>
        <begin position="164"/>
        <end position="183"/>
    </location>
</feature>
<keyword evidence="1" id="KW-1133">Transmembrane helix</keyword>
<reference evidence="3 4" key="1">
    <citation type="submission" date="2020-08" db="EMBL/GenBank/DDBJ databases">
        <title>Genomic Encyclopedia of Type Strains, Phase IV (KMG-IV): sequencing the most valuable type-strain genomes for metagenomic binning, comparative biology and taxonomic classification.</title>
        <authorList>
            <person name="Goeker M."/>
        </authorList>
    </citation>
    <scope>NUCLEOTIDE SEQUENCE [LARGE SCALE GENOMIC DNA]</scope>
    <source>
        <strain evidence="3 4">DSM 102850</strain>
    </source>
</reference>
<dbReference type="AlphaFoldDB" id="A0A840I647"/>
<feature type="chain" id="PRO_5032340043" description="VPLPA-CTERM sorting domain-containing protein" evidence="2">
    <location>
        <begin position="27"/>
        <end position="191"/>
    </location>
</feature>
<sequence length="191" mass="19436">MKFAKKLGAIGAVSALALGIGTAAHAEIVVVSDSNVVTSTSPVRIENNDVNDGGVLVPANNTIDIVAGADVGLLTFSFDVDQSMPTPEGVGIYDFMLSVNGDMGTTGMFTITDDEAGNGNQILNLATLGVMPGETLTLVFSGTGFSRDNPFSPQYTAIINGDAIPVPAAGLLFLTAAAGGGLMRKKKKADA</sequence>
<gene>
    <name evidence="3" type="ORF">GGQ59_002274</name>
</gene>
<feature type="signal peptide" evidence="2">
    <location>
        <begin position="1"/>
        <end position="26"/>
    </location>
</feature>